<evidence type="ECO:0000313" key="2">
    <source>
        <dbReference type="EMBL" id="KAJ5376787.1"/>
    </source>
</evidence>
<dbReference type="OrthoDB" id="2247093at2759"/>
<organism evidence="2 3">
    <name type="scientific">Penicillium cosmopolitanum</name>
    <dbReference type="NCBI Taxonomy" id="1131564"/>
    <lineage>
        <taxon>Eukaryota</taxon>
        <taxon>Fungi</taxon>
        <taxon>Dikarya</taxon>
        <taxon>Ascomycota</taxon>
        <taxon>Pezizomycotina</taxon>
        <taxon>Eurotiomycetes</taxon>
        <taxon>Eurotiomycetidae</taxon>
        <taxon>Eurotiales</taxon>
        <taxon>Aspergillaceae</taxon>
        <taxon>Penicillium</taxon>
    </lineage>
</organism>
<dbReference type="Proteomes" id="UP001147747">
    <property type="component" value="Unassembled WGS sequence"/>
</dbReference>
<feature type="region of interest" description="Disordered" evidence="1">
    <location>
        <begin position="1"/>
        <end position="58"/>
    </location>
</feature>
<dbReference type="AlphaFoldDB" id="A0A9W9SER8"/>
<evidence type="ECO:0000313" key="3">
    <source>
        <dbReference type="Proteomes" id="UP001147747"/>
    </source>
</evidence>
<keyword evidence="3" id="KW-1185">Reference proteome</keyword>
<evidence type="ECO:0000256" key="1">
    <source>
        <dbReference type="SAM" id="MobiDB-lite"/>
    </source>
</evidence>
<gene>
    <name evidence="2" type="ORF">N7509_013673</name>
</gene>
<proteinExistence type="predicted"/>
<comment type="caution">
    <text evidence="2">The sequence shown here is derived from an EMBL/GenBank/DDBJ whole genome shotgun (WGS) entry which is preliminary data.</text>
</comment>
<dbReference type="RefSeq" id="XP_056481817.1">
    <property type="nucleotide sequence ID" value="XM_056638310.1"/>
</dbReference>
<reference evidence="2" key="1">
    <citation type="submission" date="2022-12" db="EMBL/GenBank/DDBJ databases">
        <authorList>
            <person name="Petersen C."/>
        </authorList>
    </citation>
    <scope>NUCLEOTIDE SEQUENCE</scope>
    <source>
        <strain evidence="2">IBT 29677</strain>
    </source>
</reference>
<protein>
    <submittedName>
        <fullName evidence="2">Uncharacterized protein</fullName>
    </submittedName>
</protein>
<reference evidence="2" key="2">
    <citation type="journal article" date="2023" name="IMA Fungus">
        <title>Comparative genomic study of the Penicillium genus elucidates a diverse pangenome and 15 lateral gene transfer events.</title>
        <authorList>
            <person name="Petersen C."/>
            <person name="Sorensen T."/>
            <person name="Nielsen M.R."/>
            <person name="Sondergaard T.E."/>
            <person name="Sorensen J.L."/>
            <person name="Fitzpatrick D.A."/>
            <person name="Frisvad J.C."/>
            <person name="Nielsen K.L."/>
        </authorList>
    </citation>
    <scope>NUCLEOTIDE SEQUENCE</scope>
    <source>
        <strain evidence="2">IBT 29677</strain>
    </source>
</reference>
<dbReference type="EMBL" id="JAPZBU010000012">
    <property type="protein sequence ID" value="KAJ5376787.1"/>
    <property type="molecule type" value="Genomic_DNA"/>
</dbReference>
<accession>A0A9W9SER8</accession>
<dbReference type="GeneID" id="81377290"/>
<name>A0A9W9SER8_9EURO</name>
<sequence length="118" mass="12803">MSQDPLRAGPLSDDSQDARSGTDDYGPGSRHSSRRPPLRARPQSWHPYGPVEPPLDSARSIGVHSILNHPAQAADMKGVREPLNLPGPSSLDHAKGLRLLLEVCMDYSHCPPGLIRGR</sequence>